<dbReference type="PANTHER" id="PTHR31435">
    <property type="entry name" value="PROTEIN NATD1"/>
    <property type="match status" value="1"/>
</dbReference>
<protein>
    <submittedName>
        <fullName evidence="3">GNAT family N-acetyltransferase</fullName>
        <ecNumber evidence="3">2.3.1.-</ecNumber>
    </submittedName>
</protein>
<proteinExistence type="predicted"/>
<dbReference type="GO" id="GO:0016747">
    <property type="term" value="F:acyltransferase activity, transferring groups other than amino-acyl groups"/>
    <property type="evidence" value="ECO:0007669"/>
    <property type="project" value="InterPro"/>
</dbReference>
<feature type="domain" description="N-acetyltransferase" evidence="2">
    <location>
        <begin position="6"/>
        <end position="92"/>
    </location>
</feature>
<dbReference type="RefSeq" id="WP_354643828.1">
    <property type="nucleotide sequence ID" value="NZ_CP159872.1"/>
</dbReference>
<evidence type="ECO:0000259" key="2">
    <source>
        <dbReference type="PROSITE" id="PS51729"/>
    </source>
</evidence>
<keyword evidence="3" id="KW-0012">Acyltransferase</keyword>
<dbReference type="EMBL" id="CP159872">
    <property type="protein sequence ID" value="XCM82894.1"/>
    <property type="molecule type" value="Genomic_DNA"/>
</dbReference>
<dbReference type="KEGG" id="kcm:ABWK59_30265"/>
<dbReference type="EC" id="2.3.1.-" evidence="3"/>
<dbReference type="AlphaFoldDB" id="A0AAU8K2E8"/>
<dbReference type="InterPro" id="IPR016181">
    <property type="entry name" value="Acyl_CoA_acyltransferase"/>
</dbReference>
<dbReference type="Gene3D" id="3.40.630.30">
    <property type="match status" value="1"/>
</dbReference>
<evidence type="ECO:0000313" key="3">
    <source>
        <dbReference type="EMBL" id="XCM82894.1"/>
    </source>
</evidence>
<organism evidence="3">
    <name type="scientific">Kitasatospora camelliae</name>
    <dbReference type="NCBI Taxonomy" id="3156397"/>
    <lineage>
        <taxon>Bacteria</taxon>
        <taxon>Bacillati</taxon>
        <taxon>Actinomycetota</taxon>
        <taxon>Actinomycetes</taxon>
        <taxon>Kitasatosporales</taxon>
        <taxon>Streptomycetaceae</taxon>
        <taxon>Kitasatospora</taxon>
    </lineage>
</organism>
<dbReference type="CDD" id="cd04301">
    <property type="entry name" value="NAT_SF"/>
    <property type="match status" value="1"/>
</dbReference>
<dbReference type="InterPro" id="IPR000182">
    <property type="entry name" value="GNAT_dom"/>
</dbReference>
<dbReference type="PANTHER" id="PTHR31435:SF10">
    <property type="entry name" value="BSR4717 PROTEIN"/>
    <property type="match status" value="1"/>
</dbReference>
<dbReference type="InterPro" id="IPR045057">
    <property type="entry name" value="Gcn5-rel_NAT"/>
</dbReference>
<dbReference type="InterPro" id="IPR031165">
    <property type="entry name" value="GNAT_YJDJ"/>
</dbReference>
<dbReference type="PROSITE" id="PS51729">
    <property type="entry name" value="GNAT_YJDJ"/>
    <property type="match status" value="1"/>
</dbReference>
<dbReference type="Pfam" id="PF14542">
    <property type="entry name" value="Acetyltransf_CG"/>
    <property type="match status" value="1"/>
</dbReference>
<reference evidence="3" key="1">
    <citation type="submission" date="2024-06" db="EMBL/GenBank/DDBJ databases">
        <title>The genome sequences of Kitasatospora sp. strain HUAS MG31.</title>
        <authorList>
            <person name="Mo P."/>
        </authorList>
    </citation>
    <scope>NUCLEOTIDE SEQUENCE</scope>
    <source>
        <strain evidence="3">HUAS MG31</strain>
    </source>
</reference>
<gene>
    <name evidence="3" type="ORF">ABWK59_30265</name>
</gene>
<sequence>MSTRVTDRQDESRFEIFDGEQPAGFAEYYRSEGEIAFLHTEIDPAFGGRGLGAALIEAALGAAREEGLAVLPYCPFVRGWLLKHPDQVDLVPADQRAKFGL</sequence>
<name>A0AAU8K2E8_9ACTN</name>
<dbReference type="SUPFAM" id="SSF55729">
    <property type="entry name" value="Acyl-CoA N-acyltransferases (Nat)"/>
    <property type="match status" value="1"/>
</dbReference>
<dbReference type="PROSITE" id="PS51186">
    <property type="entry name" value="GNAT"/>
    <property type="match status" value="1"/>
</dbReference>
<keyword evidence="3" id="KW-0808">Transferase</keyword>
<accession>A0AAU8K2E8</accession>
<evidence type="ECO:0000259" key="1">
    <source>
        <dbReference type="PROSITE" id="PS51186"/>
    </source>
</evidence>
<feature type="domain" description="N-acetyltransferase" evidence="1">
    <location>
        <begin position="1"/>
        <end position="101"/>
    </location>
</feature>